<accession>F4RV06</accession>
<evidence type="ECO:0000256" key="1">
    <source>
        <dbReference type="ARBA" id="ARBA00004141"/>
    </source>
</evidence>
<dbReference type="EC" id="2.3.-.-" evidence="8"/>
<dbReference type="EMBL" id="GL883122">
    <property type="protein sequence ID" value="EGG03834.1"/>
    <property type="molecule type" value="Genomic_DNA"/>
</dbReference>
<name>F4RV06_MELLP</name>
<dbReference type="STRING" id="747676.F4RV06"/>
<dbReference type="InParanoid" id="F4RV06"/>
<dbReference type="HOGENOM" id="CLU_020802_1_0_1"/>
<keyword evidence="4 8" id="KW-0337">GPI-anchor biosynthesis</keyword>
<dbReference type="Proteomes" id="UP000001072">
    <property type="component" value="Unassembled WGS sequence"/>
</dbReference>
<feature type="transmembrane region" description="Helical" evidence="8">
    <location>
        <begin position="51"/>
        <end position="69"/>
    </location>
</feature>
<feature type="transmembrane region" description="Helical" evidence="8">
    <location>
        <begin position="433"/>
        <end position="453"/>
    </location>
</feature>
<comment type="similarity">
    <text evidence="3 8">Belongs to the PIGW family.</text>
</comment>
<feature type="region of interest" description="Disordered" evidence="9">
    <location>
        <begin position="112"/>
        <end position="133"/>
    </location>
</feature>
<dbReference type="PIRSF" id="PIRSF017321">
    <property type="entry name" value="GWT1"/>
    <property type="match status" value="1"/>
</dbReference>
<dbReference type="PANTHER" id="PTHR20661">
    <property type="entry name" value="PHOSPHATIDYLINOSITOL-GLYCAN BIOSYNTHESIS CLASS W PROTEIN"/>
    <property type="match status" value="1"/>
</dbReference>
<dbReference type="OrthoDB" id="15270at2759"/>
<dbReference type="RefSeq" id="XP_007412948.1">
    <property type="nucleotide sequence ID" value="XM_007412886.1"/>
</dbReference>
<evidence type="ECO:0000313" key="10">
    <source>
        <dbReference type="EMBL" id="EGG03834.1"/>
    </source>
</evidence>
<reference evidence="11" key="1">
    <citation type="journal article" date="2011" name="Proc. Natl. Acad. Sci. U.S.A.">
        <title>Obligate biotrophy features unraveled by the genomic analysis of rust fungi.</title>
        <authorList>
            <person name="Duplessis S."/>
            <person name="Cuomo C.A."/>
            <person name="Lin Y.-C."/>
            <person name="Aerts A."/>
            <person name="Tisserant E."/>
            <person name="Veneault-Fourrey C."/>
            <person name="Joly D.L."/>
            <person name="Hacquard S."/>
            <person name="Amselem J."/>
            <person name="Cantarel B.L."/>
            <person name="Chiu R."/>
            <person name="Coutinho P.M."/>
            <person name="Feau N."/>
            <person name="Field M."/>
            <person name="Frey P."/>
            <person name="Gelhaye E."/>
            <person name="Goldberg J."/>
            <person name="Grabherr M.G."/>
            <person name="Kodira C.D."/>
            <person name="Kohler A."/>
            <person name="Kuees U."/>
            <person name="Lindquist E.A."/>
            <person name="Lucas S.M."/>
            <person name="Mago R."/>
            <person name="Mauceli E."/>
            <person name="Morin E."/>
            <person name="Murat C."/>
            <person name="Pangilinan J.L."/>
            <person name="Park R."/>
            <person name="Pearson M."/>
            <person name="Quesneville H."/>
            <person name="Rouhier N."/>
            <person name="Sakthikumar S."/>
            <person name="Salamov A.A."/>
            <person name="Schmutz J."/>
            <person name="Selles B."/>
            <person name="Shapiro H."/>
            <person name="Tanguay P."/>
            <person name="Tuskan G.A."/>
            <person name="Henrissat B."/>
            <person name="Van de Peer Y."/>
            <person name="Rouze P."/>
            <person name="Ellis J.G."/>
            <person name="Dodds P.N."/>
            <person name="Schein J.E."/>
            <person name="Zhong S."/>
            <person name="Hamelin R.C."/>
            <person name="Grigoriev I.V."/>
            <person name="Szabo L.J."/>
            <person name="Martin F."/>
        </authorList>
    </citation>
    <scope>NUCLEOTIDE SEQUENCE [LARGE SCALE GENOMIC DNA]</scope>
    <source>
        <strain evidence="11">98AG31 / pathotype 3-4-7</strain>
    </source>
</reference>
<dbReference type="UniPathway" id="UPA00196"/>
<keyword evidence="11" id="KW-1185">Reference proteome</keyword>
<dbReference type="InterPro" id="IPR009447">
    <property type="entry name" value="PIGW/GWT1"/>
</dbReference>
<feature type="transmembrane region" description="Helical" evidence="8">
    <location>
        <begin position="20"/>
        <end position="39"/>
    </location>
</feature>
<evidence type="ECO:0000256" key="3">
    <source>
        <dbReference type="ARBA" id="ARBA00007559"/>
    </source>
</evidence>
<protein>
    <recommendedName>
        <fullName evidence="8">GPI-anchored wall transfer protein</fullName>
        <ecNumber evidence="8">2.3.-.-</ecNumber>
    </recommendedName>
</protein>
<feature type="compositionally biased region" description="Low complexity" evidence="9">
    <location>
        <begin position="120"/>
        <end position="130"/>
    </location>
</feature>
<keyword evidence="5 8" id="KW-0812">Transmembrane</keyword>
<dbReference type="AlphaFoldDB" id="F4RV06"/>
<dbReference type="VEuPathDB" id="FungiDB:MELLADRAFT_89891"/>
<feature type="transmembrane region" description="Helical" evidence="8">
    <location>
        <begin position="465"/>
        <end position="486"/>
    </location>
</feature>
<comment type="subcellular location">
    <subcellularLocation>
        <location evidence="8">Endoplasmic reticulum membrane</location>
        <topology evidence="8">Multi-pass membrane protein</topology>
    </subcellularLocation>
    <subcellularLocation>
        <location evidence="1">Membrane</location>
        <topology evidence="1">Multi-pass membrane protein</topology>
    </subcellularLocation>
</comment>
<comment type="function">
    <text evidence="8">A acetyltransferase, which acetylates the inositol ring of phosphatidylinositol during biosynthesis of GPI-anchor.</text>
</comment>
<evidence type="ECO:0000256" key="5">
    <source>
        <dbReference type="ARBA" id="ARBA00022692"/>
    </source>
</evidence>
<keyword evidence="7 8" id="KW-0472">Membrane</keyword>
<dbReference type="Pfam" id="PF06423">
    <property type="entry name" value="GWT1"/>
    <property type="match status" value="1"/>
</dbReference>
<dbReference type="GeneID" id="18935360"/>
<dbReference type="GO" id="GO:0006506">
    <property type="term" value="P:GPI anchor biosynthetic process"/>
    <property type="evidence" value="ECO:0007669"/>
    <property type="project" value="UniProtKB-UniPathway"/>
</dbReference>
<comment type="pathway">
    <text evidence="2 8">Glycolipid biosynthesis; glycosylphosphatidylinositol-anchor biosynthesis.</text>
</comment>
<keyword evidence="8" id="KW-0256">Endoplasmic reticulum</keyword>
<evidence type="ECO:0000256" key="6">
    <source>
        <dbReference type="ARBA" id="ARBA00022989"/>
    </source>
</evidence>
<dbReference type="GO" id="GO:0072659">
    <property type="term" value="P:protein localization to plasma membrane"/>
    <property type="evidence" value="ECO:0007669"/>
    <property type="project" value="TreeGrafter"/>
</dbReference>
<feature type="transmembrane region" description="Helical" evidence="8">
    <location>
        <begin position="402"/>
        <end position="421"/>
    </location>
</feature>
<evidence type="ECO:0000256" key="9">
    <source>
        <dbReference type="SAM" id="MobiDB-lite"/>
    </source>
</evidence>
<sequence length="518" mass="57202">MEYKSTKENFVSGGQGCSMLDVLAIAITALFTYFIWSLVNGRLTSRQTPQLTILLTEFFMLTTPLLLAITIFSDYLWTFNVALALLSWSVSFAPIRSPVGLPQSRPKASSAAYDARKAKSSTPPSTPSASDYTHKDLNFNQSQHLSETLLHHRHPLKPSESSKTDDTVNLMSSKKPEIKFHQEFVTLYRAQMMLLTVLSILAVDFPVFPRKFGKTEHTGVSLMDLGVGSFVFSLGIVGALPVLKGTPTQQSFWVEVWNGVRKTVPLVLLGLIRTILVKGVDYPEHVTEYGVHWNFFFTLAILPMVGVAAHRLMAISRLGFASLGLLLGIFHQLMLSYAGVENYVLSDAPRHGLISANREGISSLAGYGVIYLLGLDSGCYVLPPHPDYLKKGRTETRAGKRATVLASWGIVWWTLVFLLGRPCRRTANGAYCAWVAAMNVFLLLGYELLGGSLPKTYEAVNRNSLAVFLGANLLTGLVNVSIETVFVTDARISLLLLEAYLAVVIMVAWLAREYKLKI</sequence>
<dbReference type="FunCoup" id="F4RV06">
    <property type="interactions" value="106"/>
</dbReference>
<feature type="transmembrane region" description="Helical" evidence="8">
    <location>
        <begin position="320"/>
        <end position="340"/>
    </location>
</feature>
<keyword evidence="8" id="KW-0808">Transferase</keyword>
<dbReference type="GO" id="GO:0032216">
    <property type="term" value="F:glucosaminyl-phosphatidylinositol O-acyltransferase activity"/>
    <property type="evidence" value="ECO:0007669"/>
    <property type="project" value="TreeGrafter"/>
</dbReference>
<feature type="transmembrane region" description="Helical" evidence="8">
    <location>
        <begin position="184"/>
        <end position="205"/>
    </location>
</feature>
<feature type="transmembrane region" description="Helical" evidence="8">
    <location>
        <begin position="292"/>
        <end position="313"/>
    </location>
</feature>
<dbReference type="PANTHER" id="PTHR20661:SF0">
    <property type="entry name" value="PHOSPHATIDYLINOSITOL-GLYCAN BIOSYNTHESIS CLASS W PROTEIN"/>
    <property type="match status" value="1"/>
</dbReference>
<evidence type="ECO:0000256" key="4">
    <source>
        <dbReference type="ARBA" id="ARBA00022502"/>
    </source>
</evidence>
<proteinExistence type="inferred from homology"/>
<feature type="transmembrane region" description="Helical" evidence="8">
    <location>
        <begin position="360"/>
        <end position="382"/>
    </location>
</feature>
<evidence type="ECO:0000313" key="11">
    <source>
        <dbReference type="Proteomes" id="UP000001072"/>
    </source>
</evidence>
<dbReference type="KEGG" id="mlr:MELLADRAFT_89891"/>
<dbReference type="eggNOG" id="KOG0411">
    <property type="taxonomic scope" value="Eukaryota"/>
</dbReference>
<organism evidence="11">
    <name type="scientific">Melampsora larici-populina (strain 98AG31 / pathotype 3-4-7)</name>
    <name type="common">Poplar leaf rust fungus</name>
    <dbReference type="NCBI Taxonomy" id="747676"/>
    <lineage>
        <taxon>Eukaryota</taxon>
        <taxon>Fungi</taxon>
        <taxon>Dikarya</taxon>
        <taxon>Basidiomycota</taxon>
        <taxon>Pucciniomycotina</taxon>
        <taxon>Pucciniomycetes</taxon>
        <taxon>Pucciniales</taxon>
        <taxon>Melampsoraceae</taxon>
        <taxon>Melampsora</taxon>
    </lineage>
</organism>
<keyword evidence="6 8" id="KW-1133">Transmembrane helix</keyword>
<evidence type="ECO:0000256" key="8">
    <source>
        <dbReference type="RuleBase" id="RU280819"/>
    </source>
</evidence>
<dbReference type="GO" id="GO:0005789">
    <property type="term" value="C:endoplasmic reticulum membrane"/>
    <property type="evidence" value="ECO:0007669"/>
    <property type="project" value="UniProtKB-SubCell"/>
</dbReference>
<evidence type="ECO:0000256" key="7">
    <source>
        <dbReference type="ARBA" id="ARBA00023136"/>
    </source>
</evidence>
<feature type="transmembrane region" description="Helical" evidence="8">
    <location>
        <begin position="492"/>
        <end position="511"/>
    </location>
</feature>
<evidence type="ECO:0000256" key="2">
    <source>
        <dbReference type="ARBA" id="ARBA00004687"/>
    </source>
</evidence>
<feature type="transmembrane region" description="Helical" evidence="8">
    <location>
        <begin position="225"/>
        <end position="243"/>
    </location>
</feature>
<keyword evidence="8" id="KW-0012">Acyltransferase</keyword>
<gene>
    <name evidence="10" type="ORF">MELLADRAFT_89891</name>
</gene>